<dbReference type="InterPro" id="IPR015422">
    <property type="entry name" value="PyrdxlP-dep_Trfase_small"/>
</dbReference>
<dbReference type="InterPro" id="IPR051326">
    <property type="entry name" value="Kynurenine-oxoglutarate_AT"/>
</dbReference>
<dbReference type="PANTHER" id="PTHR43807">
    <property type="entry name" value="FI04487P"/>
    <property type="match status" value="1"/>
</dbReference>
<evidence type="ECO:0000256" key="1">
    <source>
        <dbReference type="ARBA" id="ARBA00001933"/>
    </source>
</evidence>
<evidence type="ECO:0000313" key="10">
    <source>
        <dbReference type="Proteomes" id="UP000256710"/>
    </source>
</evidence>
<dbReference type="InterPro" id="IPR015424">
    <property type="entry name" value="PyrdxlP-dep_Trfase"/>
</dbReference>
<comment type="similarity">
    <text evidence="2">Belongs to the class-I pyridoxal-phosphate-dependent aminotransferase family.</text>
</comment>
<dbReference type="GO" id="GO:0016212">
    <property type="term" value="F:kynurenine-oxoglutarate transaminase activity"/>
    <property type="evidence" value="ECO:0007669"/>
    <property type="project" value="TreeGrafter"/>
</dbReference>
<comment type="cofactor">
    <cofactor evidence="1">
        <name>pyridoxal 5'-phosphate</name>
        <dbReference type="ChEBI" id="CHEBI:597326"/>
    </cofactor>
</comment>
<dbReference type="EC" id="2.6.1.-" evidence="8"/>
<dbReference type="InterPro" id="IPR015421">
    <property type="entry name" value="PyrdxlP-dep_Trfase_major"/>
</dbReference>
<evidence type="ECO:0000256" key="3">
    <source>
        <dbReference type="ARBA" id="ARBA00022576"/>
    </source>
</evidence>
<reference evidence="9 10" key="1">
    <citation type="submission" date="2018-01" db="EMBL/GenBank/DDBJ databases">
        <authorList>
            <person name="Clerissi C."/>
        </authorList>
    </citation>
    <scope>NUCLEOTIDE SEQUENCE [LARGE SCALE GENOMIC DNA]</scope>
    <source>
        <strain evidence="7">Cupriavidus taiwanensis STM 6082</strain>
        <strain evidence="8">Cupriavidus taiwanensis STM 6160</strain>
    </source>
</reference>
<proteinExistence type="inferred from homology"/>
<dbReference type="NCBIfam" id="NF009079">
    <property type="entry name" value="PRK12414.1"/>
    <property type="match status" value="1"/>
</dbReference>
<dbReference type="Gene3D" id="3.40.640.10">
    <property type="entry name" value="Type I PLP-dependent aspartate aminotransferase-like (Major domain)"/>
    <property type="match status" value="1"/>
</dbReference>
<dbReference type="Proteomes" id="UP000256710">
    <property type="component" value="Unassembled WGS sequence"/>
</dbReference>
<feature type="domain" description="Aminotransferase class I/classII large" evidence="6">
    <location>
        <begin position="36"/>
        <end position="387"/>
    </location>
</feature>
<dbReference type="Pfam" id="PF00155">
    <property type="entry name" value="Aminotran_1_2"/>
    <property type="match status" value="1"/>
</dbReference>
<dbReference type="SUPFAM" id="SSF53383">
    <property type="entry name" value="PLP-dependent transferases"/>
    <property type="match status" value="1"/>
</dbReference>
<dbReference type="EMBL" id="OFTC01000029">
    <property type="protein sequence ID" value="SOZ37503.1"/>
    <property type="molecule type" value="Genomic_DNA"/>
</dbReference>
<dbReference type="AlphaFoldDB" id="A0A375H499"/>
<dbReference type="GO" id="GO:0005737">
    <property type="term" value="C:cytoplasm"/>
    <property type="evidence" value="ECO:0007669"/>
    <property type="project" value="TreeGrafter"/>
</dbReference>
<protein>
    <submittedName>
        <fullName evidence="8">Methionine aminotransferase, PLP-dependent</fullName>
        <ecNumber evidence="8">2.6.1.-</ecNumber>
    </submittedName>
</protein>
<dbReference type="Proteomes" id="UP000255168">
    <property type="component" value="Chromosome I"/>
</dbReference>
<evidence type="ECO:0000313" key="9">
    <source>
        <dbReference type="Proteomes" id="UP000255168"/>
    </source>
</evidence>
<dbReference type="CDD" id="cd00609">
    <property type="entry name" value="AAT_like"/>
    <property type="match status" value="1"/>
</dbReference>
<evidence type="ECO:0000313" key="8">
    <source>
        <dbReference type="EMBL" id="SPD46075.1"/>
    </source>
</evidence>
<sequence length="390" mass="42234">MSADTTLAPLTPPPSRLPGVGTTIFTVMSALAAEKNAVNLGQGFPDFDCDPSIVDAVAGAMRAGHNQYPPMAGVPRLRQAIAAKIASLYGHQYSWDSEITVTAGATQGILTAILCAVHPGDEVIVLEPCYDSYLPAIELAGATAVPVALEAPAFRVPFDKLAAAITPRTRMILVNTPHNPTGTIWRAGDMDQLAQILAGTDILLLSDEVYEHMVYDGQQHESVSRHPELARRSFVISSFGKTYHVTGWKVGYVAAPAALMAEFRKVHQFNVFTVNTPVQHGLADYMADAAPYLQLSAFYQAKRDFFRAGLAGSRFKLLPSDGTYFQCVDYSAISDLSEADFAMWLTREIGVAAIPVSAFYSQPRESGVVRFCFAKKEETLALALERLGKL</sequence>
<dbReference type="Gene3D" id="3.90.1150.10">
    <property type="entry name" value="Aspartate Aminotransferase, domain 1"/>
    <property type="match status" value="1"/>
</dbReference>
<dbReference type="PANTHER" id="PTHR43807:SF20">
    <property type="entry name" value="FI04487P"/>
    <property type="match status" value="1"/>
</dbReference>
<dbReference type="NCBIfam" id="NF006569">
    <property type="entry name" value="PRK09082.1"/>
    <property type="match status" value="1"/>
</dbReference>
<keyword evidence="4 8" id="KW-0808">Transferase</keyword>
<evidence type="ECO:0000256" key="5">
    <source>
        <dbReference type="ARBA" id="ARBA00022898"/>
    </source>
</evidence>
<keyword evidence="5" id="KW-0663">Pyridoxal phosphate</keyword>
<dbReference type="GO" id="GO:0030170">
    <property type="term" value="F:pyridoxal phosphate binding"/>
    <property type="evidence" value="ECO:0007669"/>
    <property type="project" value="InterPro"/>
</dbReference>
<dbReference type="InterPro" id="IPR004839">
    <property type="entry name" value="Aminotransferase_I/II_large"/>
</dbReference>
<organism evidence="8 9">
    <name type="scientific">Cupriavidus neocaledonicus</name>
    <dbReference type="NCBI Taxonomy" id="1040979"/>
    <lineage>
        <taxon>Bacteria</taxon>
        <taxon>Pseudomonadati</taxon>
        <taxon>Pseudomonadota</taxon>
        <taxon>Betaproteobacteria</taxon>
        <taxon>Burkholderiales</taxon>
        <taxon>Burkholderiaceae</taxon>
        <taxon>Cupriavidus</taxon>
    </lineage>
</organism>
<evidence type="ECO:0000256" key="2">
    <source>
        <dbReference type="ARBA" id="ARBA00007441"/>
    </source>
</evidence>
<accession>A0A375H499</accession>
<name>A0A375H499_9BURK</name>
<keyword evidence="3 8" id="KW-0032">Aminotransferase</keyword>
<dbReference type="FunFam" id="3.40.640.10:FF:000033">
    <property type="entry name" value="Aspartate aminotransferase"/>
    <property type="match status" value="1"/>
</dbReference>
<keyword evidence="10" id="KW-1185">Reference proteome</keyword>
<dbReference type="EMBL" id="LT984806">
    <property type="protein sequence ID" value="SPD46075.1"/>
    <property type="molecule type" value="Genomic_DNA"/>
</dbReference>
<dbReference type="RefSeq" id="WP_018005493.1">
    <property type="nucleotide sequence ID" value="NZ_AQUR01000089.1"/>
</dbReference>
<evidence type="ECO:0000313" key="7">
    <source>
        <dbReference type="EMBL" id="SOZ37503.1"/>
    </source>
</evidence>
<evidence type="ECO:0000259" key="6">
    <source>
        <dbReference type="Pfam" id="PF00155"/>
    </source>
</evidence>
<gene>
    <name evidence="8" type="primary">ybdL</name>
    <name evidence="7" type="ORF">CBM2605_A70103</name>
    <name evidence="8" type="ORF">CBM2607_11012</name>
</gene>
<evidence type="ECO:0000256" key="4">
    <source>
        <dbReference type="ARBA" id="ARBA00022679"/>
    </source>
</evidence>